<dbReference type="InterPro" id="IPR008689">
    <property type="entry name" value="ATP_synth_F0_dsu_mt"/>
</dbReference>
<evidence type="ECO:0000256" key="9">
    <source>
        <dbReference type="ARBA" id="ARBA00023128"/>
    </source>
</evidence>
<keyword evidence="8 11" id="KW-0406">Ion transport</keyword>
<proteinExistence type="inferred from homology"/>
<dbReference type="eggNOG" id="KOG3366">
    <property type="taxonomic scope" value="Eukaryota"/>
</dbReference>
<evidence type="ECO:0000256" key="4">
    <source>
        <dbReference type="ARBA" id="ARBA00022448"/>
    </source>
</evidence>
<dbReference type="GO" id="GO:0005743">
    <property type="term" value="C:mitochondrial inner membrane"/>
    <property type="evidence" value="ECO:0007669"/>
    <property type="project" value="UniProtKB-SubCell"/>
</dbReference>
<keyword evidence="9 11" id="KW-0496">Mitochondrion</keyword>
<reference evidence="12 13" key="1">
    <citation type="submission" date="2009-08" db="EMBL/GenBank/DDBJ databases">
        <title>The Genome Sequence of Spizellomyces punctatus strain DAOM BR117.</title>
        <authorList>
            <consortium name="The Broad Institute Genome Sequencing Platform"/>
            <person name="Russ C."/>
            <person name="Cuomo C."/>
            <person name="Shea T."/>
            <person name="Young S.K."/>
            <person name="Zeng Q."/>
            <person name="Koehrsen M."/>
            <person name="Haas B."/>
            <person name="Borodovsky M."/>
            <person name="Guigo R."/>
            <person name="Alvarado L."/>
            <person name="Berlin A."/>
            <person name="Bochicchio J."/>
            <person name="Borenstein D."/>
            <person name="Chapman S."/>
            <person name="Chen Z."/>
            <person name="Engels R."/>
            <person name="Freedman E."/>
            <person name="Gellesch M."/>
            <person name="Goldberg J."/>
            <person name="Griggs A."/>
            <person name="Gujja S."/>
            <person name="Heiman D."/>
            <person name="Hepburn T."/>
            <person name="Howarth C."/>
            <person name="Jen D."/>
            <person name="Larson L."/>
            <person name="Lewis B."/>
            <person name="Mehta T."/>
            <person name="Park D."/>
            <person name="Pearson M."/>
            <person name="Roberts A."/>
            <person name="Saif S."/>
            <person name="Shenoy N."/>
            <person name="Sisk P."/>
            <person name="Stolte C."/>
            <person name="Sykes S."/>
            <person name="Thomson T."/>
            <person name="Walk T."/>
            <person name="White J."/>
            <person name="Yandava C."/>
            <person name="Burger G."/>
            <person name="Gray M.W."/>
            <person name="Holland P.W.H."/>
            <person name="King N."/>
            <person name="Lang F.B.F."/>
            <person name="Roger A.J."/>
            <person name="Ruiz-Trillo I."/>
            <person name="Lander E."/>
            <person name="Nusbaum C."/>
        </authorList>
    </citation>
    <scope>NUCLEOTIDE SEQUENCE [LARGE SCALE GENOMIC DNA]</scope>
    <source>
        <strain evidence="12 13">DAOM BR117</strain>
    </source>
</reference>
<dbReference type="Proteomes" id="UP000053201">
    <property type="component" value="Unassembled WGS sequence"/>
</dbReference>
<sequence>MSAKPSTAASKINWASVTQKLRPETAQKLNAFRRQHTELVKEVMTLQEQLQRYSIDFDYYSRVLKNKKVVLEAKRAIENMKPLPAFDVESLLKMIDDEKKKALESAKKTEEKVGNEVSELRKMMDDIEHMRAPEQLIVDDVFAAYPQDLDAVVAKMAKRGQWRMPGYYERFGEFTIGF</sequence>
<dbReference type="GO" id="GO:0015078">
    <property type="term" value="F:proton transmembrane transporter activity"/>
    <property type="evidence" value="ECO:0007669"/>
    <property type="project" value="InterPro"/>
</dbReference>
<evidence type="ECO:0000256" key="2">
    <source>
        <dbReference type="ARBA" id="ARBA00006842"/>
    </source>
</evidence>
<comment type="subcellular location">
    <subcellularLocation>
        <location evidence="1 11">Mitochondrion inner membrane</location>
    </subcellularLocation>
</comment>
<keyword evidence="7 11" id="KW-0999">Mitochondrion inner membrane</keyword>
<evidence type="ECO:0000256" key="5">
    <source>
        <dbReference type="ARBA" id="ARBA00022547"/>
    </source>
</evidence>
<dbReference type="SUPFAM" id="SSF161065">
    <property type="entry name" value="ATP synthase D chain-like"/>
    <property type="match status" value="1"/>
</dbReference>
<organism evidence="12 13">
    <name type="scientific">Spizellomyces punctatus (strain DAOM BR117)</name>
    <dbReference type="NCBI Taxonomy" id="645134"/>
    <lineage>
        <taxon>Eukaryota</taxon>
        <taxon>Fungi</taxon>
        <taxon>Fungi incertae sedis</taxon>
        <taxon>Chytridiomycota</taxon>
        <taxon>Chytridiomycota incertae sedis</taxon>
        <taxon>Chytridiomycetes</taxon>
        <taxon>Spizellomycetales</taxon>
        <taxon>Spizellomycetaceae</taxon>
        <taxon>Spizellomyces</taxon>
    </lineage>
</organism>
<dbReference type="GeneID" id="27690767"/>
<comment type="function">
    <text evidence="11">Mitochondrial membrane ATP synthase (F(1)F(0) ATP synthase or Complex V) produces ATP from ADP in the presence of a proton gradient across the membrane which is generated by electron transport complexes of the respiratory chain. F-type ATPases consist of two structural domains, F(1) - containing the extramembraneous catalytic core, and F(0) - containing the membrane proton channel, linked together by a central stalk and a peripheral stalk. During catalysis, ATP synthesis in the catalytic domain of F(1) is coupled via a rotary mechanism of the central stalk subunits to proton translocation.</text>
</comment>
<evidence type="ECO:0000256" key="1">
    <source>
        <dbReference type="ARBA" id="ARBA00004273"/>
    </source>
</evidence>
<dbReference type="Pfam" id="PF05873">
    <property type="entry name" value="Mt_ATP-synt_D"/>
    <property type="match status" value="1"/>
</dbReference>
<dbReference type="InterPro" id="IPR036228">
    <property type="entry name" value="ATP_synth_F0_dsu_sf_mt"/>
</dbReference>
<evidence type="ECO:0000256" key="8">
    <source>
        <dbReference type="ARBA" id="ARBA00023065"/>
    </source>
</evidence>
<dbReference type="OMA" id="INWAGIT"/>
<accession>A0A0L0H895</accession>
<name>A0A0L0H895_SPIPD</name>
<dbReference type="InParanoid" id="A0A0L0H895"/>
<comment type="similarity">
    <text evidence="2 11">Belongs to the ATPase d subunit family.</text>
</comment>
<evidence type="ECO:0000256" key="7">
    <source>
        <dbReference type="ARBA" id="ARBA00022792"/>
    </source>
</evidence>
<evidence type="ECO:0000256" key="3">
    <source>
        <dbReference type="ARBA" id="ARBA00021688"/>
    </source>
</evidence>
<dbReference type="Gene3D" id="6.10.280.70">
    <property type="match status" value="1"/>
</dbReference>
<dbReference type="STRING" id="645134.A0A0L0H895"/>
<keyword evidence="13" id="KW-1185">Reference proteome</keyword>
<protein>
    <recommendedName>
        <fullName evidence="3 11">ATP synthase subunit d, mitochondrial</fullName>
    </recommendedName>
</protein>
<keyword evidence="5" id="KW-0138">CF(0)</keyword>
<dbReference type="GO" id="GO:0015986">
    <property type="term" value="P:proton motive force-driven ATP synthesis"/>
    <property type="evidence" value="ECO:0007669"/>
    <property type="project" value="UniProtKB-UniRule"/>
</dbReference>
<dbReference type="OrthoDB" id="35799at2759"/>
<evidence type="ECO:0000256" key="11">
    <source>
        <dbReference type="PIRNR" id="PIRNR005514"/>
    </source>
</evidence>
<evidence type="ECO:0000256" key="10">
    <source>
        <dbReference type="ARBA" id="ARBA00023136"/>
    </source>
</evidence>
<dbReference type="VEuPathDB" id="FungiDB:SPPG_07558"/>
<evidence type="ECO:0000313" key="12">
    <source>
        <dbReference type="EMBL" id="KNC97171.1"/>
    </source>
</evidence>
<dbReference type="GO" id="GO:0045259">
    <property type="term" value="C:proton-transporting ATP synthase complex"/>
    <property type="evidence" value="ECO:0007669"/>
    <property type="project" value="UniProtKB-KW"/>
</dbReference>
<gene>
    <name evidence="12" type="ORF">SPPG_07558</name>
</gene>
<dbReference type="RefSeq" id="XP_016605211.1">
    <property type="nucleotide sequence ID" value="XM_016755726.1"/>
</dbReference>
<dbReference type="AlphaFoldDB" id="A0A0L0H895"/>
<dbReference type="PIRSF" id="PIRSF005514">
    <property type="entry name" value="ATPase_F0_D_mt"/>
    <property type="match status" value="1"/>
</dbReference>
<evidence type="ECO:0000313" key="13">
    <source>
        <dbReference type="Proteomes" id="UP000053201"/>
    </source>
</evidence>
<evidence type="ECO:0000256" key="6">
    <source>
        <dbReference type="ARBA" id="ARBA00022781"/>
    </source>
</evidence>
<dbReference type="PANTHER" id="PTHR12700">
    <property type="entry name" value="ATP SYNTHASE SUBUNIT D, MITOCHONDRIAL"/>
    <property type="match status" value="1"/>
</dbReference>
<keyword evidence="4 11" id="KW-0813">Transport</keyword>
<keyword evidence="6 11" id="KW-0375">Hydrogen ion transport</keyword>
<dbReference type="EMBL" id="KQ257465">
    <property type="protein sequence ID" value="KNC97171.1"/>
    <property type="molecule type" value="Genomic_DNA"/>
</dbReference>
<dbReference type="FunCoup" id="A0A0L0H895">
    <property type="interactions" value="165"/>
</dbReference>
<keyword evidence="10 11" id="KW-0472">Membrane</keyword>